<protein>
    <recommendedName>
        <fullName evidence="3">PemK-like protein</fullName>
    </recommendedName>
</protein>
<organism evidence="1 2">
    <name type="scientific">Kingella kingae</name>
    <dbReference type="NCBI Taxonomy" id="504"/>
    <lineage>
        <taxon>Bacteria</taxon>
        <taxon>Pseudomonadati</taxon>
        <taxon>Pseudomonadota</taxon>
        <taxon>Betaproteobacteria</taxon>
        <taxon>Neisseriales</taxon>
        <taxon>Neisseriaceae</taxon>
        <taxon>Kingella</taxon>
    </lineage>
</organism>
<sequence length="135" mass="15510">MQAVADLFLPKRKFKPQQASPAQIFEPVPKQIKKVYHERHGDGVIFYTSSPHIDEPFAVVAFIFATRIDTLQVPQSSLQPVKHPDTVRLDFIADKEQQIANIWLPRECVKMMNLHDIRAAIDMAIEMQKNESKKS</sequence>
<evidence type="ECO:0008006" key="3">
    <source>
        <dbReference type="Google" id="ProtNLM"/>
    </source>
</evidence>
<dbReference type="AlphaFoldDB" id="A0AAX2J5Z9"/>
<accession>A0AAX2J5Z9</accession>
<name>A0AAX2J5Z9_KINKI</name>
<dbReference type="GeneID" id="93262931"/>
<dbReference type="Proteomes" id="UP000248598">
    <property type="component" value="Chromosome 1"/>
</dbReference>
<dbReference type="EMBL" id="LS483426">
    <property type="protein sequence ID" value="SQH25453.1"/>
    <property type="molecule type" value="Genomic_DNA"/>
</dbReference>
<proteinExistence type="predicted"/>
<evidence type="ECO:0000313" key="1">
    <source>
        <dbReference type="EMBL" id="SQH25453.1"/>
    </source>
</evidence>
<dbReference type="RefSeq" id="WP_003786547.1">
    <property type="nucleotide sequence ID" value="NZ_CP091518.1"/>
</dbReference>
<reference evidence="1 2" key="1">
    <citation type="submission" date="2018-06" db="EMBL/GenBank/DDBJ databases">
        <authorList>
            <consortium name="Pathogen Informatics"/>
            <person name="Doyle S."/>
        </authorList>
    </citation>
    <scope>NUCLEOTIDE SEQUENCE [LARGE SCALE GENOMIC DNA]</scope>
    <source>
        <strain evidence="1 2">NCTC10529</strain>
    </source>
</reference>
<gene>
    <name evidence="1" type="ORF">NCTC10529_01653</name>
</gene>
<evidence type="ECO:0000313" key="2">
    <source>
        <dbReference type="Proteomes" id="UP000248598"/>
    </source>
</evidence>